<proteinExistence type="predicted"/>
<dbReference type="Proteomes" id="UP000094526">
    <property type="component" value="Unassembled WGS sequence"/>
</dbReference>
<accession>A0A1C1CUA3</accession>
<gene>
    <name evidence="1" type="ORF">CLCR_09272</name>
</gene>
<reference evidence="2" key="1">
    <citation type="submission" date="2015-07" db="EMBL/GenBank/DDBJ databases">
        <authorList>
            <person name="Teixeira M.M."/>
            <person name="Souza R.C."/>
            <person name="Almeida L.G."/>
            <person name="Vicente V.A."/>
            <person name="de Hoog S."/>
            <person name="Bocca A.L."/>
            <person name="de Almeida S.R."/>
            <person name="Vasconcelos A.T."/>
            <person name="Felipe M.S."/>
        </authorList>
    </citation>
    <scope>NUCLEOTIDE SEQUENCE [LARGE SCALE GENOMIC DNA]</scope>
    <source>
        <strain evidence="2">KSF</strain>
    </source>
</reference>
<evidence type="ECO:0000313" key="1">
    <source>
        <dbReference type="EMBL" id="OCT52073.1"/>
    </source>
</evidence>
<evidence type="ECO:0000313" key="2">
    <source>
        <dbReference type="Proteomes" id="UP000094526"/>
    </source>
</evidence>
<dbReference type="VEuPathDB" id="FungiDB:G647_06065"/>
<dbReference type="EMBL" id="LGRB01000009">
    <property type="protein sequence ID" value="OCT52073.1"/>
    <property type="molecule type" value="Genomic_DNA"/>
</dbReference>
<dbReference type="VEuPathDB" id="FungiDB:CLCR_09272"/>
<dbReference type="InterPro" id="IPR036291">
    <property type="entry name" value="NAD(P)-bd_dom_sf"/>
</dbReference>
<sequence>MLPAYSASKAALNVFVLCLREQLRNSSVKVIELSPPPVQNQGRQLGMPVDKFCDAAFDGLLSGSDQIVIGSVGPAHHFHDIVDKRREAFENLAKMMRERR</sequence>
<dbReference type="Gene3D" id="3.40.50.720">
    <property type="entry name" value="NAD(P)-binding Rossmann-like Domain"/>
    <property type="match status" value="1"/>
</dbReference>
<name>A0A1C1CUA3_9EURO</name>
<dbReference type="AlphaFoldDB" id="A0A1C1CUA3"/>
<dbReference type="STRING" id="86049.A0A1C1CUA3"/>
<organism evidence="1 2">
    <name type="scientific">Cladophialophora carrionii</name>
    <dbReference type="NCBI Taxonomy" id="86049"/>
    <lineage>
        <taxon>Eukaryota</taxon>
        <taxon>Fungi</taxon>
        <taxon>Dikarya</taxon>
        <taxon>Ascomycota</taxon>
        <taxon>Pezizomycotina</taxon>
        <taxon>Eurotiomycetes</taxon>
        <taxon>Chaetothyriomycetidae</taxon>
        <taxon>Chaetothyriales</taxon>
        <taxon>Herpotrichiellaceae</taxon>
        <taxon>Cladophialophora</taxon>
    </lineage>
</organism>
<dbReference type="OrthoDB" id="37659at2759"/>
<dbReference type="SUPFAM" id="SSF51735">
    <property type="entry name" value="NAD(P)-binding Rossmann-fold domains"/>
    <property type="match status" value="1"/>
</dbReference>
<keyword evidence="2" id="KW-1185">Reference proteome</keyword>
<comment type="caution">
    <text evidence="1">The sequence shown here is derived from an EMBL/GenBank/DDBJ whole genome shotgun (WGS) entry which is preliminary data.</text>
</comment>
<protein>
    <submittedName>
        <fullName evidence="1">Uncharacterized protein</fullName>
    </submittedName>
</protein>